<reference evidence="8" key="1">
    <citation type="submission" date="2013-11" db="EMBL/GenBank/DDBJ databases">
        <title>The genomic landscape of the Guanapo guppy.</title>
        <authorList>
            <person name="Kuenstner A."/>
            <person name="Dreyer C."/>
        </authorList>
    </citation>
    <scope>NUCLEOTIDE SEQUENCE</scope>
    <source>
        <strain evidence="8">Guanapo</strain>
    </source>
</reference>
<dbReference type="Gene3D" id="1.20.5.110">
    <property type="match status" value="1"/>
</dbReference>
<evidence type="ECO:0000256" key="4">
    <source>
        <dbReference type="SAM" id="Coils"/>
    </source>
</evidence>
<evidence type="ECO:0000313" key="7">
    <source>
        <dbReference type="Ensembl" id="ENSPREP00000022827.1"/>
    </source>
</evidence>
<dbReference type="Bgee" id="ENSPREG00000015407">
    <property type="expression patterns" value="Expressed in caudal fin and 1 other cell type or tissue"/>
</dbReference>
<name>A0A3P9PLS7_POERE</name>
<dbReference type="GO" id="GO:0012505">
    <property type="term" value="C:endomembrane system"/>
    <property type="evidence" value="ECO:0007669"/>
    <property type="project" value="UniProtKB-SubCell"/>
</dbReference>
<dbReference type="STRING" id="8081.ENSPREP00000022827"/>
<keyword evidence="3 4" id="KW-0175">Coiled coil</keyword>
<evidence type="ECO:0000259" key="6">
    <source>
        <dbReference type="PROSITE" id="PS50892"/>
    </source>
</evidence>
<keyword evidence="5" id="KW-0472">Membrane</keyword>
<dbReference type="InterPro" id="IPR001388">
    <property type="entry name" value="Synaptobrevin-like"/>
</dbReference>
<evidence type="ECO:0000256" key="2">
    <source>
        <dbReference type="ARBA" id="ARBA00046280"/>
    </source>
</evidence>
<organism evidence="7 8">
    <name type="scientific">Poecilia reticulata</name>
    <name type="common">Guppy</name>
    <name type="synonym">Acanthophacelus reticulatus</name>
    <dbReference type="NCBI Taxonomy" id="8081"/>
    <lineage>
        <taxon>Eukaryota</taxon>
        <taxon>Metazoa</taxon>
        <taxon>Chordata</taxon>
        <taxon>Craniata</taxon>
        <taxon>Vertebrata</taxon>
        <taxon>Euteleostomi</taxon>
        <taxon>Actinopterygii</taxon>
        <taxon>Neopterygii</taxon>
        <taxon>Teleostei</taxon>
        <taxon>Neoteleostei</taxon>
        <taxon>Acanthomorphata</taxon>
        <taxon>Ovalentaria</taxon>
        <taxon>Atherinomorphae</taxon>
        <taxon>Cyprinodontiformes</taxon>
        <taxon>Poeciliidae</taxon>
        <taxon>Poeciliinae</taxon>
        <taxon>Poecilia</taxon>
    </lineage>
</organism>
<dbReference type="SUPFAM" id="SSF58038">
    <property type="entry name" value="SNARE fusion complex"/>
    <property type="match status" value="1"/>
</dbReference>
<sequence length="99" mass="11039">MTTNSHLQKQTEVDQVTMIMLDNKKKAEERYDNLNDLEQQAKDLQEKVAAGGAVQLENPSWLPHRCLGQSKKTTIIIFSVVAGLILLGLIIFVITKFAG</sequence>
<keyword evidence="5" id="KW-1133">Transmembrane helix</keyword>
<evidence type="ECO:0000256" key="3">
    <source>
        <dbReference type="PROSITE-ProRule" id="PRU00290"/>
    </source>
</evidence>
<dbReference type="PRINTS" id="PR00219">
    <property type="entry name" value="SYNAPTOBREVN"/>
</dbReference>
<dbReference type="InterPro" id="IPR042855">
    <property type="entry name" value="V_SNARE_CC"/>
</dbReference>
<reference evidence="7" key="3">
    <citation type="submission" date="2025-09" db="UniProtKB">
        <authorList>
            <consortium name="Ensembl"/>
        </authorList>
    </citation>
    <scope>IDENTIFICATION</scope>
    <source>
        <strain evidence="7">Guanapo</strain>
    </source>
</reference>
<keyword evidence="8" id="KW-1185">Reference proteome</keyword>
<accession>A0A3P9PLS7</accession>
<feature type="coiled-coil region" evidence="4">
    <location>
        <begin position="24"/>
        <end position="54"/>
    </location>
</feature>
<evidence type="ECO:0000256" key="1">
    <source>
        <dbReference type="ARBA" id="ARBA00008025"/>
    </source>
</evidence>
<dbReference type="GO" id="GO:0016020">
    <property type="term" value="C:membrane"/>
    <property type="evidence" value="ECO:0007669"/>
    <property type="project" value="InterPro"/>
</dbReference>
<dbReference type="AlphaFoldDB" id="A0A3P9PLS7"/>
<protein>
    <recommendedName>
        <fullName evidence="6">V-SNARE coiled-coil homology domain-containing protein</fullName>
    </recommendedName>
</protein>
<dbReference type="PROSITE" id="PS50892">
    <property type="entry name" value="V_SNARE"/>
    <property type="match status" value="1"/>
</dbReference>
<evidence type="ECO:0000313" key="8">
    <source>
        <dbReference type="Proteomes" id="UP000242638"/>
    </source>
</evidence>
<dbReference type="GO" id="GO:0016192">
    <property type="term" value="P:vesicle-mediated transport"/>
    <property type="evidence" value="ECO:0007669"/>
    <property type="project" value="InterPro"/>
</dbReference>
<feature type="transmembrane region" description="Helical" evidence="5">
    <location>
        <begin position="75"/>
        <end position="94"/>
    </location>
</feature>
<dbReference type="Ensembl" id="ENSPRET00000023064.1">
    <property type="protein sequence ID" value="ENSPREP00000022827.1"/>
    <property type="gene ID" value="ENSPREG00000015407.1"/>
</dbReference>
<feature type="domain" description="V-SNARE coiled-coil homology" evidence="6">
    <location>
        <begin position="5"/>
        <end position="63"/>
    </location>
</feature>
<dbReference type="Proteomes" id="UP000242638">
    <property type="component" value="Unassembled WGS sequence"/>
</dbReference>
<evidence type="ECO:0000256" key="5">
    <source>
        <dbReference type="SAM" id="Phobius"/>
    </source>
</evidence>
<reference evidence="7" key="2">
    <citation type="submission" date="2025-08" db="UniProtKB">
        <authorList>
            <consortium name="Ensembl"/>
        </authorList>
    </citation>
    <scope>IDENTIFICATION</scope>
    <source>
        <strain evidence="7">Guanapo</strain>
    </source>
</reference>
<comment type="similarity">
    <text evidence="1">Belongs to the synaptobrevin family.</text>
</comment>
<dbReference type="GeneTree" id="ENSGT00940000170695"/>
<comment type="subcellular location">
    <subcellularLocation>
        <location evidence="2">Endomembrane system</location>
        <topology evidence="2">Single-pass type IV membrane protein</topology>
    </subcellularLocation>
</comment>
<proteinExistence type="inferred from homology"/>
<keyword evidence="5" id="KW-0812">Transmembrane</keyword>